<gene>
    <name evidence="1" type="ORF">EPI10_000705</name>
</gene>
<comment type="caution">
    <text evidence="1">The sequence shown here is derived from an EMBL/GenBank/DDBJ whole genome shotgun (WGS) entry which is preliminary data.</text>
</comment>
<sequence length="171" mass="19829">MEGKTLLVIQFAKGVRRDEVSYIATLKAKEVFKLVGEIPKEVSQDVMSTKLPKELPPKKEVDHRIELVPKLKPLVRALYRMSLPKLGELRKQLKKLLYARFIRPSKSQFDVPVLFQKNHDGTLKMCIGYQALNKITIKNRYLIPFIADLFDQLGSARRFTKLDFRSGYHEV</sequence>
<accession>A0A5B6V8P4</accession>
<dbReference type="PANTHER" id="PTHR15503:SF45">
    <property type="entry name" value="RNA-DIRECTED DNA POLYMERASE HOMOLOG"/>
    <property type="match status" value="1"/>
</dbReference>
<keyword evidence="1" id="KW-0808">Transferase</keyword>
<dbReference type="Proteomes" id="UP000325315">
    <property type="component" value="Unassembled WGS sequence"/>
</dbReference>
<dbReference type="Gene3D" id="3.10.10.10">
    <property type="entry name" value="HIV Type 1 Reverse Transcriptase, subunit A, domain 1"/>
    <property type="match status" value="1"/>
</dbReference>
<reference evidence="2" key="1">
    <citation type="journal article" date="2019" name="Plant Biotechnol. J.">
        <title>Genome sequencing of the Australian wild diploid species Gossypium australe highlights disease resistance and delayed gland morphogenesis.</title>
        <authorList>
            <person name="Cai Y."/>
            <person name="Cai X."/>
            <person name="Wang Q."/>
            <person name="Wang P."/>
            <person name="Zhang Y."/>
            <person name="Cai C."/>
            <person name="Xu Y."/>
            <person name="Wang K."/>
            <person name="Zhou Z."/>
            <person name="Wang C."/>
            <person name="Geng S."/>
            <person name="Li B."/>
            <person name="Dong Q."/>
            <person name="Hou Y."/>
            <person name="Wang H."/>
            <person name="Ai P."/>
            <person name="Liu Z."/>
            <person name="Yi F."/>
            <person name="Sun M."/>
            <person name="An G."/>
            <person name="Cheng J."/>
            <person name="Zhang Y."/>
            <person name="Shi Q."/>
            <person name="Xie Y."/>
            <person name="Shi X."/>
            <person name="Chang Y."/>
            <person name="Huang F."/>
            <person name="Chen Y."/>
            <person name="Hong S."/>
            <person name="Mi L."/>
            <person name="Sun Q."/>
            <person name="Zhang L."/>
            <person name="Zhou B."/>
            <person name="Peng R."/>
            <person name="Zhang X."/>
            <person name="Liu F."/>
        </authorList>
    </citation>
    <scope>NUCLEOTIDE SEQUENCE [LARGE SCALE GENOMIC DNA]</scope>
    <source>
        <strain evidence="2">cv. PA1801</strain>
    </source>
</reference>
<dbReference type="EMBL" id="SMMG02000007">
    <property type="protein sequence ID" value="KAA3465550.1"/>
    <property type="molecule type" value="Genomic_DNA"/>
</dbReference>
<dbReference type="GO" id="GO:0003964">
    <property type="term" value="F:RNA-directed DNA polymerase activity"/>
    <property type="evidence" value="ECO:0007669"/>
    <property type="project" value="UniProtKB-KW"/>
</dbReference>
<keyword evidence="1" id="KW-0695">RNA-directed DNA polymerase</keyword>
<keyword evidence="2" id="KW-1185">Reference proteome</keyword>
<proteinExistence type="predicted"/>
<dbReference type="OrthoDB" id="1938670at2759"/>
<dbReference type="InterPro" id="IPR043502">
    <property type="entry name" value="DNA/RNA_pol_sf"/>
</dbReference>
<keyword evidence="1" id="KW-0548">Nucleotidyltransferase</keyword>
<dbReference type="InterPro" id="IPR043128">
    <property type="entry name" value="Rev_trsase/Diguanyl_cyclase"/>
</dbReference>
<dbReference type="InterPro" id="IPR032567">
    <property type="entry name" value="RTL1-rel"/>
</dbReference>
<evidence type="ECO:0000313" key="1">
    <source>
        <dbReference type="EMBL" id="KAA3465550.1"/>
    </source>
</evidence>
<protein>
    <submittedName>
        <fullName evidence="1">Reverse transcriptase</fullName>
    </submittedName>
</protein>
<dbReference type="SUPFAM" id="SSF56672">
    <property type="entry name" value="DNA/RNA polymerases"/>
    <property type="match status" value="1"/>
</dbReference>
<dbReference type="AlphaFoldDB" id="A0A5B6V8P4"/>
<dbReference type="Gene3D" id="3.30.70.270">
    <property type="match status" value="1"/>
</dbReference>
<organism evidence="1 2">
    <name type="scientific">Gossypium australe</name>
    <dbReference type="NCBI Taxonomy" id="47621"/>
    <lineage>
        <taxon>Eukaryota</taxon>
        <taxon>Viridiplantae</taxon>
        <taxon>Streptophyta</taxon>
        <taxon>Embryophyta</taxon>
        <taxon>Tracheophyta</taxon>
        <taxon>Spermatophyta</taxon>
        <taxon>Magnoliopsida</taxon>
        <taxon>eudicotyledons</taxon>
        <taxon>Gunneridae</taxon>
        <taxon>Pentapetalae</taxon>
        <taxon>rosids</taxon>
        <taxon>malvids</taxon>
        <taxon>Malvales</taxon>
        <taxon>Malvaceae</taxon>
        <taxon>Malvoideae</taxon>
        <taxon>Gossypium</taxon>
    </lineage>
</organism>
<name>A0A5B6V8P4_9ROSI</name>
<dbReference type="PANTHER" id="PTHR15503">
    <property type="entry name" value="LDOC1 RELATED"/>
    <property type="match status" value="1"/>
</dbReference>
<evidence type="ECO:0000313" key="2">
    <source>
        <dbReference type="Proteomes" id="UP000325315"/>
    </source>
</evidence>